<dbReference type="Gene3D" id="3.30.1330.40">
    <property type="entry name" value="RutC-like"/>
    <property type="match status" value="1"/>
</dbReference>
<keyword evidence="3" id="KW-1185">Reference proteome</keyword>
<dbReference type="Proteomes" id="UP000237682">
    <property type="component" value="Unassembled WGS sequence"/>
</dbReference>
<sequence length="114" mass="12056">MVKRLHPGPRFCKAVVANGIVTTAGITAADTSGDTAAQTADILAQIDGLLAEAGSSKSNLLTASIWLRDIAHFSQMNAVWDKWVDMDNLPVRATVEARLAAPELLVEIQVTATA</sequence>
<evidence type="ECO:0000256" key="1">
    <source>
        <dbReference type="ARBA" id="ARBA00010552"/>
    </source>
</evidence>
<dbReference type="InterPro" id="IPR019897">
    <property type="entry name" value="RidA_CS"/>
</dbReference>
<dbReference type="EMBL" id="PUEJ01000005">
    <property type="protein sequence ID" value="PRH86815.1"/>
    <property type="molecule type" value="Genomic_DNA"/>
</dbReference>
<protein>
    <recommendedName>
        <fullName evidence="4">RidA family protein</fullName>
    </recommendedName>
</protein>
<comment type="caution">
    <text evidence="2">The sequence shown here is derived from an EMBL/GenBank/DDBJ whole genome shotgun (WGS) entry which is preliminary data.</text>
</comment>
<dbReference type="CDD" id="cd06150">
    <property type="entry name" value="YjgF_YER057c_UK114_like_2"/>
    <property type="match status" value="1"/>
</dbReference>
<dbReference type="InterPro" id="IPR035709">
    <property type="entry name" value="YoaB-like"/>
</dbReference>
<dbReference type="SUPFAM" id="SSF55298">
    <property type="entry name" value="YjgF-like"/>
    <property type="match status" value="1"/>
</dbReference>
<dbReference type="RefSeq" id="WP_105863040.1">
    <property type="nucleotide sequence ID" value="NZ_PUEJ01000005.1"/>
</dbReference>
<dbReference type="InterPro" id="IPR035959">
    <property type="entry name" value="RutC-like_sf"/>
</dbReference>
<accession>A0A2S9QBW1</accession>
<dbReference type="InterPro" id="IPR006175">
    <property type="entry name" value="YjgF/YER057c/UK114"/>
</dbReference>
<name>A0A2S9QBW1_9HYPH</name>
<evidence type="ECO:0008006" key="4">
    <source>
        <dbReference type="Google" id="ProtNLM"/>
    </source>
</evidence>
<dbReference type="PANTHER" id="PTHR47328:SF1">
    <property type="entry name" value="RUTC FAMILY PROTEIN YOAB"/>
    <property type="match status" value="1"/>
</dbReference>
<comment type="similarity">
    <text evidence="1">Belongs to the RutC family.</text>
</comment>
<dbReference type="PROSITE" id="PS01094">
    <property type="entry name" value="UPF0076"/>
    <property type="match status" value="1"/>
</dbReference>
<dbReference type="Pfam" id="PF01042">
    <property type="entry name" value="Ribonuc_L-PSP"/>
    <property type="match status" value="1"/>
</dbReference>
<gene>
    <name evidence="2" type="ORF">C5L14_16080</name>
</gene>
<evidence type="ECO:0000313" key="2">
    <source>
        <dbReference type="EMBL" id="PRH86815.1"/>
    </source>
</evidence>
<organism evidence="2 3">
    <name type="scientific">Labrys okinawensis</name>
    <dbReference type="NCBI Taxonomy" id="346911"/>
    <lineage>
        <taxon>Bacteria</taxon>
        <taxon>Pseudomonadati</taxon>
        <taxon>Pseudomonadota</taxon>
        <taxon>Alphaproteobacteria</taxon>
        <taxon>Hyphomicrobiales</taxon>
        <taxon>Xanthobacteraceae</taxon>
        <taxon>Labrys</taxon>
    </lineage>
</organism>
<dbReference type="OrthoDB" id="9803101at2"/>
<dbReference type="AlphaFoldDB" id="A0A2S9QBW1"/>
<proteinExistence type="inferred from homology"/>
<evidence type="ECO:0000313" key="3">
    <source>
        <dbReference type="Proteomes" id="UP000237682"/>
    </source>
</evidence>
<dbReference type="PANTHER" id="PTHR47328">
    <property type="match status" value="1"/>
</dbReference>
<reference evidence="2 3" key="1">
    <citation type="submission" date="2018-02" db="EMBL/GenBank/DDBJ databases">
        <title>Whole genome sequencing of endophytic bacterium.</title>
        <authorList>
            <person name="Eedara R."/>
            <person name="Podile A.R."/>
        </authorList>
    </citation>
    <scope>NUCLEOTIDE SEQUENCE [LARGE SCALE GENOMIC DNA]</scope>
    <source>
        <strain evidence="2 3">RP1T</strain>
    </source>
</reference>